<dbReference type="InterPro" id="IPR032675">
    <property type="entry name" value="LRR_dom_sf"/>
</dbReference>
<dbReference type="SUPFAM" id="SSF52047">
    <property type="entry name" value="RNI-like"/>
    <property type="match status" value="2"/>
</dbReference>
<dbReference type="Proteomes" id="UP000266673">
    <property type="component" value="Unassembled WGS sequence"/>
</dbReference>
<dbReference type="PROSITE" id="PS50011">
    <property type="entry name" value="PROTEIN_KINASE_DOM"/>
    <property type="match status" value="1"/>
</dbReference>
<dbReference type="SUPFAM" id="SSF56112">
    <property type="entry name" value="Protein kinase-like (PK-like)"/>
    <property type="match status" value="1"/>
</dbReference>
<keyword evidence="1" id="KW-0433">Leucine-rich repeat</keyword>
<dbReference type="GO" id="GO:0004672">
    <property type="term" value="F:protein kinase activity"/>
    <property type="evidence" value="ECO:0007669"/>
    <property type="project" value="InterPro"/>
</dbReference>
<accession>A0A397VUE5</accession>
<dbReference type="PANTHER" id="PTHR24111:SF0">
    <property type="entry name" value="LEUCINE-RICH REPEAT-CONTAINING PROTEIN"/>
    <property type="match status" value="1"/>
</dbReference>
<dbReference type="AlphaFoldDB" id="A0A397VUE5"/>
<dbReference type="Gene3D" id="1.10.510.10">
    <property type="entry name" value="Transferase(Phosphotransferase) domain 1"/>
    <property type="match status" value="1"/>
</dbReference>
<feature type="domain" description="Protein kinase" evidence="3">
    <location>
        <begin position="1"/>
        <end position="216"/>
    </location>
</feature>
<evidence type="ECO:0000313" key="5">
    <source>
        <dbReference type="Proteomes" id="UP000266673"/>
    </source>
</evidence>
<evidence type="ECO:0000313" key="4">
    <source>
        <dbReference type="EMBL" id="RIB25381.1"/>
    </source>
</evidence>
<gene>
    <name evidence="4" type="ORF">C2G38_2241418</name>
</gene>
<sequence>MLKKMIIELIKIEKFARVYRAVFKNKTAVILKSFENNELNINEVINEDVNGGTLRSYLHENSQHIALEEMIKFSLQIINAVRYLHAKGIVNLGLHSENIFIHNKKIKLADYGFSNRLKRQAVKYQYLGFYKKSDVYSVGNLMHEIYNSCLFTENVVGLIDEYIKIYKDCLQNEPNSRPEIQIIVANLKSLIVSCNQNLNRHELEFSNLLIIQDSMMYNSMPLQESLMHIDKTFNLGQNCTLKSPNKILEIETNNANFLNNCGISLDLHNSIETSAQNDEFFSSYQDNTNVHINSFEITTLSPLYLPYTINPTISTQDYDNLENMRKEAHECFNQGKFLKALELYEEIIKNHQHTAEDYKSASTWDLSFNKCGLKNLNELIKALCKDTMLTSLNLDMNYLGSEGGKALAGALCKNSTLTSLDIQYNNLGSEGGKALANALCKNTTLTYLNLWNNKLGPEGGKALADALCKNATLIDLNLGSNILGSEEGKALADALCKNATLTSLHLGCNNLGSEGGKALADAFCKNATLTSLNLFNNKLGPEGGKALADRFCKNITLIDLNLGFNNLGPEGGKALADALCKNVSLTSLNLSRNKLRPEGGKALADAICKNVTLTSLNLALNSLGSEGGKALADAICKNATLTSLDLGGIRFAFNNNNIGPEGGKALANALCKNATLTSLNLDYNNLGSEGGKVLADAIFKNATLISLNLAGNSIGSKGGKALADAICKNATLTSLDLGGSQFAFNNNYIGPEGGKALADALCKNTMLTSLNLSYNNNLGSEGGKALLNALYKNTMLTSLGFLGNNIGSEEEKALDHALRKNNNLKNFSIYKQRS</sequence>
<dbReference type="EMBL" id="QKWP01000176">
    <property type="protein sequence ID" value="RIB25381.1"/>
    <property type="molecule type" value="Genomic_DNA"/>
</dbReference>
<keyword evidence="2" id="KW-0677">Repeat</keyword>
<keyword evidence="5" id="KW-1185">Reference proteome</keyword>
<dbReference type="InterPro" id="IPR011009">
    <property type="entry name" value="Kinase-like_dom_sf"/>
</dbReference>
<dbReference type="InterPro" id="IPR000719">
    <property type="entry name" value="Prot_kinase_dom"/>
</dbReference>
<dbReference type="GO" id="GO:0005524">
    <property type="term" value="F:ATP binding"/>
    <property type="evidence" value="ECO:0007669"/>
    <property type="project" value="InterPro"/>
</dbReference>
<organism evidence="4 5">
    <name type="scientific">Gigaspora rosea</name>
    <dbReference type="NCBI Taxonomy" id="44941"/>
    <lineage>
        <taxon>Eukaryota</taxon>
        <taxon>Fungi</taxon>
        <taxon>Fungi incertae sedis</taxon>
        <taxon>Mucoromycota</taxon>
        <taxon>Glomeromycotina</taxon>
        <taxon>Glomeromycetes</taxon>
        <taxon>Diversisporales</taxon>
        <taxon>Gigasporaceae</taxon>
        <taxon>Gigaspora</taxon>
    </lineage>
</organism>
<evidence type="ECO:0000256" key="2">
    <source>
        <dbReference type="ARBA" id="ARBA00022737"/>
    </source>
</evidence>
<dbReference type="Pfam" id="PF13516">
    <property type="entry name" value="LRR_6"/>
    <property type="match status" value="13"/>
</dbReference>
<name>A0A397VUE5_9GLOM</name>
<dbReference type="Pfam" id="PF00069">
    <property type="entry name" value="Pkinase"/>
    <property type="match status" value="1"/>
</dbReference>
<dbReference type="OrthoDB" id="333024at2759"/>
<proteinExistence type="predicted"/>
<dbReference type="SMART" id="SM00368">
    <property type="entry name" value="LRR_RI"/>
    <property type="match status" value="14"/>
</dbReference>
<protein>
    <recommendedName>
        <fullName evidence="3">Protein kinase domain-containing protein</fullName>
    </recommendedName>
</protein>
<dbReference type="InterPro" id="IPR001611">
    <property type="entry name" value="Leu-rich_rpt"/>
</dbReference>
<evidence type="ECO:0000256" key="1">
    <source>
        <dbReference type="ARBA" id="ARBA00022614"/>
    </source>
</evidence>
<dbReference type="PANTHER" id="PTHR24111">
    <property type="entry name" value="LEUCINE-RICH REPEAT-CONTAINING PROTEIN 34"/>
    <property type="match status" value="1"/>
</dbReference>
<comment type="caution">
    <text evidence="4">The sequence shown here is derived from an EMBL/GenBank/DDBJ whole genome shotgun (WGS) entry which is preliminary data.</text>
</comment>
<dbReference type="InterPro" id="IPR052201">
    <property type="entry name" value="LRR-containing_regulator"/>
</dbReference>
<reference evidence="4 5" key="1">
    <citation type="submission" date="2018-06" db="EMBL/GenBank/DDBJ databases">
        <title>Comparative genomics reveals the genomic features of Rhizophagus irregularis, R. cerebriforme, R. diaphanum and Gigaspora rosea, and their symbiotic lifestyle signature.</title>
        <authorList>
            <person name="Morin E."/>
            <person name="San Clemente H."/>
            <person name="Chen E.C.H."/>
            <person name="De La Providencia I."/>
            <person name="Hainaut M."/>
            <person name="Kuo A."/>
            <person name="Kohler A."/>
            <person name="Murat C."/>
            <person name="Tang N."/>
            <person name="Roy S."/>
            <person name="Loubradou J."/>
            <person name="Henrissat B."/>
            <person name="Grigoriev I.V."/>
            <person name="Corradi N."/>
            <person name="Roux C."/>
            <person name="Martin F.M."/>
        </authorList>
    </citation>
    <scope>NUCLEOTIDE SEQUENCE [LARGE SCALE GENOMIC DNA]</scope>
    <source>
        <strain evidence="4 5">DAOM 194757</strain>
    </source>
</reference>
<dbReference type="Gene3D" id="3.80.10.10">
    <property type="entry name" value="Ribonuclease Inhibitor"/>
    <property type="match status" value="5"/>
</dbReference>
<dbReference type="STRING" id="44941.A0A397VUE5"/>
<evidence type="ECO:0000259" key="3">
    <source>
        <dbReference type="PROSITE" id="PS50011"/>
    </source>
</evidence>